<keyword evidence="3" id="KW-1185">Reference proteome</keyword>
<reference evidence="2 3" key="1">
    <citation type="journal article" date="2019" name="Commun. Biol.">
        <title>The bagworm genome reveals a unique fibroin gene that provides high tensile strength.</title>
        <authorList>
            <person name="Kono N."/>
            <person name="Nakamura H."/>
            <person name="Ohtoshi R."/>
            <person name="Tomita M."/>
            <person name="Numata K."/>
            <person name="Arakawa K."/>
        </authorList>
    </citation>
    <scope>NUCLEOTIDE SEQUENCE [LARGE SCALE GENOMIC DNA]</scope>
</reference>
<accession>A0A4C1U343</accession>
<dbReference type="Proteomes" id="UP000299102">
    <property type="component" value="Unassembled WGS sequence"/>
</dbReference>
<evidence type="ECO:0000313" key="2">
    <source>
        <dbReference type="EMBL" id="GBP20711.1"/>
    </source>
</evidence>
<protein>
    <submittedName>
        <fullName evidence="2">Uncharacterized protein</fullName>
    </submittedName>
</protein>
<evidence type="ECO:0000256" key="1">
    <source>
        <dbReference type="SAM" id="MobiDB-lite"/>
    </source>
</evidence>
<organism evidence="2 3">
    <name type="scientific">Eumeta variegata</name>
    <name type="common">Bagworm moth</name>
    <name type="synonym">Eumeta japonica</name>
    <dbReference type="NCBI Taxonomy" id="151549"/>
    <lineage>
        <taxon>Eukaryota</taxon>
        <taxon>Metazoa</taxon>
        <taxon>Ecdysozoa</taxon>
        <taxon>Arthropoda</taxon>
        <taxon>Hexapoda</taxon>
        <taxon>Insecta</taxon>
        <taxon>Pterygota</taxon>
        <taxon>Neoptera</taxon>
        <taxon>Endopterygota</taxon>
        <taxon>Lepidoptera</taxon>
        <taxon>Glossata</taxon>
        <taxon>Ditrysia</taxon>
        <taxon>Tineoidea</taxon>
        <taxon>Psychidae</taxon>
        <taxon>Oiketicinae</taxon>
        <taxon>Eumeta</taxon>
    </lineage>
</organism>
<dbReference type="AlphaFoldDB" id="A0A4C1U343"/>
<feature type="compositionally biased region" description="Polar residues" evidence="1">
    <location>
        <begin position="59"/>
        <end position="76"/>
    </location>
</feature>
<comment type="caution">
    <text evidence="2">The sequence shown here is derived from an EMBL/GenBank/DDBJ whole genome shotgun (WGS) entry which is preliminary data.</text>
</comment>
<feature type="region of interest" description="Disordered" evidence="1">
    <location>
        <begin position="38"/>
        <end position="93"/>
    </location>
</feature>
<sequence length="141" mass="15390">MWAKGEYFYHSIKQQTNAITSSVLQFEAVPQFSNRNTFAGANENIKPHPSHPLSESKKLQVSHTETVTSRDSSAGTNRPALRRGRRPRRTAARALWRSGRLGLRTGADRDLTTGCGGLRDRGRCAAYISSACLTSSLANGG</sequence>
<feature type="compositionally biased region" description="Basic residues" evidence="1">
    <location>
        <begin position="80"/>
        <end position="91"/>
    </location>
</feature>
<dbReference type="EMBL" id="BGZK01000121">
    <property type="protein sequence ID" value="GBP20711.1"/>
    <property type="molecule type" value="Genomic_DNA"/>
</dbReference>
<proteinExistence type="predicted"/>
<evidence type="ECO:0000313" key="3">
    <source>
        <dbReference type="Proteomes" id="UP000299102"/>
    </source>
</evidence>
<gene>
    <name evidence="2" type="ORF">EVAR_16586_1</name>
</gene>
<name>A0A4C1U343_EUMVA</name>